<sequence length="214" mass="24281">MIVAAGGPERELADVERFNREGVYWIGVDRGTLYLLNRGIQPQAAFGDFDSISAEEWDYIQQKVENIHTFPAEKDETDLELALRWAATLKPQTIIILGATGGRLDHFFGTVSLLTNCQGLFQEIEIEVIDRLNCLAIYRPGRKNVYKDLDYKYFSFFPITNEVTGFTLEGFKYPLANHTVRLGSTLYTSNELREESGTFSFTDGILMVIRSSDN</sequence>
<dbReference type="Pfam" id="PF04263">
    <property type="entry name" value="TPK_catalytic"/>
    <property type="match status" value="1"/>
</dbReference>
<dbReference type="SUPFAM" id="SSF63862">
    <property type="entry name" value="Thiamin pyrophosphokinase, substrate-binding domain"/>
    <property type="match status" value="1"/>
</dbReference>
<dbReference type="EMBL" id="JAUIYO010000002">
    <property type="protein sequence ID" value="MFK2824953.1"/>
    <property type="molecule type" value="Genomic_DNA"/>
</dbReference>
<evidence type="ECO:0000256" key="1">
    <source>
        <dbReference type="ARBA" id="ARBA00022679"/>
    </source>
</evidence>
<dbReference type="EC" id="2.7.6.2" evidence="5"/>
<organism evidence="7 8">
    <name type="scientific">Bacillus lumedeiriae</name>
    <dbReference type="NCBI Taxonomy" id="3058829"/>
    <lineage>
        <taxon>Bacteria</taxon>
        <taxon>Bacillati</taxon>
        <taxon>Bacillota</taxon>
        <taxon>Bacilli</taxon>
        <taxon>Bacillales</taxon>
        <taxon>Bacillaceae</taxon>
        <taxon>Bacillus</taxon>
    </lineage>
</organism>
<reference evidence="7 8" key="1">
    <citation type="submission" date="2023-07" db="EMBL/GenBank/DDBJ databases">
        <title>Bacillus lucianemedeirus sp. nov, a new species isolated from an immunobiological production facility.</title>
        <authorList>
            <person name="Costa L.V."/>
            <person name="Miranda R.V.S.L."/>
            <person name="Brandao M.L.L."/>
            <person name="Reis C.M.F."/>
            <person name="Frazao A.M."/>
            <person name="Cruz F.V."/>
            <person name="Baio P.V.P."/>
            <person name="Veras J.F.C."/>
            <person name="Ramos J.N."/>
            <person name="Vieira V."/>
        </authorList>
    </citation>
    <scope>NUCLEOTIDE SEQUENCE [LARGE SCALE GENOMIC DNA]</scope>
    <source>
        <strain evidence="7 8">B190/17</strain>
    </source>
</reference>
<dbReference type="InterPro" id="IPR036371">
    <property type="entry name" value="TPK_B1-bd_sf"/>
</dbReference>
<dbReference type="SMART" id="SM00983">
    <property type="entry name" value="TPK_B1_binding"/>
    <property type="match status" value="1"/>
</dbReference>
<name>A0ABW8I672_9BACI</name>
<dbReference type="Pfam" id="PF04265">
    <property type="entry name" value="TPK_B1_binding"/>
    <property type="match status" value="1"/>
</dbReference>
<dbReference type="InterPro" id="IPR006282">
    <property type="entry name" value="Thi_PPkinase"/>
</dbReference>
<proteinExistence type="predicted"/>
<dbReference type="NCBIfam" id="TIGR01378">
    <property type="entry name" value="thi_PPkinase"/>
    <property type="match status" value="1"/>
</dbReference>
<dbReference type="RefSeq" id="WP_404315627.1">
    <property type="nucleotide sequence ID" value="NZ_JAUIYO010000002.1"/>
</dbReference>
<keyword evidence="1 7" id="KW-0808">Transferase</keyword>
<evidence type="ECO:0000256" key="5">
    <source>
        <dbReference type="NCBIfam" id="TIGR01378"/>
    </source>
</evidence>
<keyword evidence="8" id="KW-1185">Reference proteome</keyword>
<dbReference type="PANTHER" id="PTHR41299:SF1">
    <property type="entry name" value="THIAMINE PYROPHOSPHOKINASE"/>
    <property type="match status" value="1"/>
</dbReference>
<evidence type="ECO:0000256" key="4">
    <source>
        <dbReference type="ARBA" id="ARBA00022840"/>
    </source>
</evidence>
<dbReference type="GO" id="GO:0004788">
    <property type="term" value="F:thiamine diphosphokinase activity"/>
    <property type="evidence" value="ECO:0007669"/>
    <property type="project" value="UniProtKB-EC"/>
</dbReference>
<protein>
    <recommendedName>
        <fullName evidence="5">Thiamine diphosphokinase</fullName>
        <ecNumber evidence="5">2.7.6.2</ecNumber>
    </recommendedName>
</protein>
<dbReference type="Proteomes" id="UP001619911">
    <property type="component" value="Unassembled WGS sequence"/>
</dbReference>
<dbReference type="CDD" id="cd07995">
    <property type="entry name" value="TPK"/>
    <property type="match status" value="1"/>
</dbReference>
<evidence type="ECO:0000313" key="8">
    <source>
        <dbReference type="Proteomes" id="UP001619911"/>
    </source>
</evidence>
<comment type="caution">
    <text evidence="7">The sequence shown here is derived from an EMBL/GenBank/DDBJ whole genome shotgun (WGS) entry which is preliminary data.</text>
</comment>
<dbReference type="InterPro" id="IPR053149">
    <property type="entry name" value="TPK"/>
</dbReference>
<feature type="domain" description="Thiamin pyrophosphokinase thiamin-binding" evidence="6">
    <location>
        <begin position="141"/>
        <end position="207"/>
    </location>
</feature>
<keyword evidence="4" id="KW-0067">ATP-binding</keyword>
<dbReference type="InterPro" id="IPR007373">
    <property type="entry name" value="Thiamin_PyroPKinase_B1-bd"/>
</dbReference>
<dbReference type="Gene3D" id="3.40.50.10240">
    <property type="entry name" value="Thiamin pyrophosphokinase, catalytic domain"/>
    <property type="match status" value="1"/>
</dbReference>
<evidence type="ECO:0000313" key="7">
    <source>
        <dbReference type="EMBL" id="MFK2824953.1"/>
    </source>
</evidence>
<dbReference type="InterPro" id="IPR036759">
    <property type="entry name" value="TPK_catalytic_sf"/>
</dbReference>
<evidence type="ECO:0000256" key="2">
    <source>
        <dbReference type="ARBA" id="ARBA00022741"/>
    </source>
</evidence>
<dbReference type="SUPFAM" id="SSF63999">
    <property type="entry name" value="Thiamin pyrophosphokinase, catalytic domain"/>
    <property type="match status" value="1"/>
</dbReference>
<accession>A0ABW8I672</accession>
<gene>
    <name evidence="7" type="ORF">QYG89_04545</name>
</gene>
<evidence type="ECO:0000256" key="3">
    <source>
        <dbReference type="ARBA" id="ARBA00022777"/>
    </source>
</evidence>
<dbReference type="InterPro" id="IPR007371">
    <property type="entry name" value="TPK_catalytic"/>
</dbReference>
<dbReference type="PANTHER" id="PTHR41299">
    <property type="entry name" value="THIAMINE PYROPHOSPHOKINASE"/>
    <property type="match status" value="1"/>
</dbReference>
<keyword evidence="3" id="KW-0418">Kinase</keyword>
<evidence type="ECO:0000259" key="6">
    <source>
        <dbReference type="SMART" id="SM00983"/>
    </source>
</evidence>
<keyword evidence="2" id="KW-0547">Nucleotide-binding</keyword>